<comment type="similarity">
    <text evidence="1 4">Belongs to the fatty acyl-CoA reductase family.</text>
</comment>
<dbReference type="OrthoDB" id="429813at2759"/>
<dbReference type="InterPro" id="IPR033640">
    <property type="entry name" value="FAR_C"/>
</dbReference>
<evidence type="ECO:0000256" key="4">
    <source>
        <dbReference type="RuleBase" id="RU363097"/>
    </source>
</evidence>
<protein>
    <recommendedName>
        <fullName evidence="4">Fatty acyl-CoA reductase</fullName>
        <ecNumber evidence="4">1.2.1.84</ecNumber>
    </recommendedName>
</protein>
<dbReference type="Proteomes" id="UP000299102">
    <property type="component" value="Unassembled WGS sequence"/>
</dbReference>
<feature type="domain" description="Thioester reductase (TE)" evidence="6">
    <location>
        <begin position="26"/>
        <end position="246"/>
    </location>
</feature>
<dbReference type="InterPro" id="IPR026055">
    <property type="entry name" value="FAR"/>
</dbReference>
<feature type="domain" description="Fatty acyl-CoA reductase C-terminal" evidence="5">
    <location>
        <begin position="498"/>
        <end position="589"/>
    </location>
</feature>
<dbReference type="GO" id="GO:0005777">
    <property type="term" value="C:peroxisome"/>
    <property type="evidence" value="ECO:0007669"/>
    <property type="project" value="TreeGrafter"/>
</dbReference>
<dbReference type="GO" id="GO:0035336">
    <property type="term" value="P:long-chain fatty-acyl-CoA metabolic process"/>
    <property type="evidence" value="ECO:0007669"/>
    <property type="project" value="TreeGrafter"/>
</dbReference>
<evidence type="ECO:0000313" key="8">
    <source>
        <dbReference type="Proteomes" id="UP000299102"/>
    </source>
</evidence>
<feature type="domain" description="Thioester reductase (TE)" evidence="6">
    <location>
        <begin position="308"/>
        <end position="353"/>
    </location>
</feature>
<dbReference type="CDD" id="cd05236">
    <property type="entry name" value="FAR-N_SDR_e"/>
    <property type="match status" value="1"/>
</dbReference>
<dbReference type="AlphaFoldDB" id="A0A4C1WZW0"/>
<evidence type="ECO:0000313" key="7">
    <source>
        <dbReference type="EMBL" id="GBP57038.1"/>
    </source>
</evidence>
<dbReference type="PANTHER" id="PTHR11011">
    <property type="entry name" value="MALE STERILITY PROTEIN 2-RELATED"/>
    <property type="match status" value="1"/>
</dbReference>
<organism evidence="7 8">
    <name type="scientific">Eumeta variegata</name>
    <name type="common">Bagworm moth</name>
    <name type="synonym">Eumeta japonica</name>
    <dbReference type="NCBI Taxonomy" id="151549"/>
    <lineage>
        <taxon>Eukaryota</taxon>
        <taxon>Metazoa</taxon>
        <taxon>Ecdysozoa</taxon>
        <taxon>Arthropoda</taxon>
        <taxon>Hexapoda</taxon>
        <taxon>Insecta</taxon>
        <taxon>Pterygota</taxon>
        <taxon>Neoptera</taxon>
        <taxon>Endopterygota</taxon>
        <taxon>Lepidoptera</taxon>
        <taxon>Glossata</taxon>
        <taxon>Ditrysia</taxon>
        <taxon>Tineoidea</taxon>
        <taxon>Psychidae</taxon>
        <taxon>Oiketicinae</taxon>
        <taxon>Eumeta</taxon>
    </lineage>
</organism>
<keyword evidence="3 4" id="KW-0443">Lipid metabolism</keyword>
<comment type="catalytic activity">
    <reaction evidence="4">
        <text>a long-chain fatty acyl-CoA + 2 NADPH + 2 H(+) = a long-chain primary fatty alcohol + 2 NADP(+) + CoA</text>
        <dbReference type="Rhea" id="RHEA:52716"/>
        <dbReference type="ChEBI" id="CHEBI:15378"/>
        <dbReference type="ChEBI" id="CHEBI:57287"/>
        <dbReference type="ChEBI" id="CHEBI:57783"/>
        <dbReference type="ChEBI" id="CHEBI:58349"/>
        <dbReference type="ChEBI" id="CHEBI:77396"/>
        <dbReference type="ChEBI" id="CHEBI:83139"/>
        <dbReference type="EC" id="1.2.1.84"/>
    </reaction>
</comment>
<sequence length="676" mass="77756">MGFLEERDLTNEIGIREFYKGKTVFITGGTGFMGELLIEKLLYSCSDLDRIYILVRPKKGIKPEDRVNEICKEKCFDRLRKEKPGILESKLFGISGDMMELGLGISEEDRTLLINRCNIVFHVAASVRFDDPLSFATKLNLRGSREVVELVKEIRNLCVLVHVSTSYSNTNRSVIEEKMYPPHADWRETIKIVENTDEHLLRIMTAKYLGEIPNTYTFTKQLAEHVMYEQRGKLPIVIMRPSIALKDAVDCTLEVEAVGHKHRRQRILKMTAQEENNKETVVHCAIYEAHGLVFKLHVQGTNEEGFEEPIPGWIVNFNGPVGLIAASGKGIMRSIYSDPDIVADHIPVDIAIKCFIAASWIRGVKHRHPFPSDILFLSKRLATHSLYLWGIEGLWATDLLLFSGSHNTKSLNYHRIVFNSISFIPEGTCLDPGHGLEPTDDIPIYNCCAGDLNYMTMKEIVEFGKSLISEIPVKDSLWHVGGDITTSRTVHYVKVLLLHLLPAIFVDAVLCLLGRKPMLVKIQRRIYIANLALEYYITRSWKFNNRNFITLRDKIKEGDRKDFFYLLQEIDKYDYFRKAVAYGNRYLFKQTEEDEPEARRHYQRMELFVKCLLYADDQVIILALSAYWLQKMVNKMNNSIKKRGVKVNVGNSKVMVFERGESTTEWDILIEGERVE</sequence>
<dbReference type="EMBL" id="BGZK01000707">
    <property type="protein sequence ID" value="GBP57038.1"/>
    <property type="molecule type" value="Genomic_DNA"/>
</dbReference>
<keyword evidence="2 4" id="KW-0444">Lipid biosynthesis</keyword>
<dbReference type="GO" id="GO:0102965">
    <property type="term" value="F:alcohol-forming long-chain fatty acyl-CoA reductase activity"/>
    <property type="evidence" value="ECO:0007669"/>
    <property type="project" value="UniProtKB-EC"/>
</dbReference>
<keyword evidence="4" id="KW-0560">Oxidoreductase</keyword>
<evidence type="ECO:0000256" key="1">
    <source>
        <dbReference type="ARBA" id="ARBA00005928"/>
    </source>
</evidence>
<evidence type="ECO:0000259" key="6">
    <source>
        <dbReference type="Pfam" id="PF07993"/>
    </source>
</evidence>
<dbReference type="PANTHER" id="PTHR11011:SF24">
    <property type="entry name" value="FATTY ACYL-COA REDUCTASE"/>
    <property type="match status" value="1"/>
</dbReference>
<dbReference type="InterPro" id="IPR013120">
    <property type="entry name" value="FAR_NAD-bd"/>
</dbReference>
<dbReference type="SUPFAM" id="SSF51735">
    <property type="entry name" value="NAD(P)-binding Rossmann-fold domains"/>
    <property type="match status" value="1"/>
</dbReference>
<dbReference type="EC" id="1.2.1.84" evidence="4"/>
<keyword evidence="4" id="KW-0521">NADP</keyword>
<evidence type="ECO:0000259" key="5">
    <source>
        <dbReference type="Pfam" id="PF03015"/>
    </source>
</evidence>
<accession>A0A4C1WZW0</accession>
<dbReference type="Gene3D" id="3.40.50.720">
    <property type="entry name" value="NAD(P)-binding Rossmann-like Domain"/>
    <property type="match status" value="1"/>
</dbReference>
<evidence type="ECO:0000256" key="3">
    <source>
        <dbReference type="ARBA" id="ARBA00023098"/>
    </source>
</evidence>
<dbReference type="Pfam" id="PF03015">
    <property type="entry name" value="Sterile"/>
    <property type="match status" value="1"/>
</dbReference>
<name>A0A4C1WZW0_EUMVA</name>
<dbReference type="CDD" id="cd09071">
    <property type="entry name" value="FAR_C"/>
    <property type="match status" value="1"/>
</dbReference>
<gene>
    <name evidence="7" type="ORF">EVAR_45793_1</name>
</gene>
<dbReference type="GO" id="GO:0080019">
    <property type="term" value="F:alcohol-forming very long-chain fatty acyl-CoA reductase activity"/>
    <property type="evidence" value="ECO:0007669"/>
    <property type="project" value="InterPro"/>
</dbReference>
<comment type="caution">
    <text evidence="7">The sequence shown here is derived from an EMBL/GenBank/DDBJ whole genome shotgun (WGS) entry which is preliminary data.</text>
</comment>
<evidence type="ECO:0000256" key="2">
    <source>
        <dbReference type="ARBA" id="ARBA00022516"/>
    </source>
</evidence>
<dbReference type="InterPro" id="IPR036291">
    <property type="entry name" value="NAD(P)-bd_dom_sf"/>
</dbReference>
<reference evidence="7 8" key="1">
    <citation type="journal article" date="2019" name="Commun. Biol.">
        <title>The bagworm genome reveals a unique fibroin gene that provides high tensile strength.</title>
        <authorList>
            <person name="Kono N."/>
            <person name="Nakamura H."/>
            <person name="Ohtoshi R."/>
            <person name="Tomita M."/>
            <person name="Numata K."/>
            <person name="Arakawa K."/>
        </authorList>
    </citation>
    <scope>NUCLEOTIDE SEQUENCE [LARGE SCALE GENOMIC DNA]</scope>
</reference>
<dbReference type="Pfam" id="PF07993">
    <property type="entry name" value="NAD_binding_4"/>
    <property type="match status" value="2"/>
</dbReference>
<comment type="function">
    <text evidence="4">Catalyzes the reduction of fatty acyl-CoA to fatty alcohols.</text>
</comment>
<keyword evidence="8" id="KW-1185">Reference proteome</keyword>
<proteinExistence type="inferred from homology"/>